<feature type="disulfide bond" evidence="5">
    <location>
        <begin position="206"/>
        <end position="215"/>
    </location>
</feature>
<dbReference type="SMART" id="SM00181">
    <property type="entry name" value="EGF"/>
    <property type="match status" value="12"/>
</dbReference>
<dbReference type="CDD" id="cd00054">
    <property type="entry name" value="EGF_CA"/>
    <property type="match status" value="8"/>
</dbReference>
<dbReference type="InterPro" id="IPR001881">
    <property type="entry name" value="EGF-like_Ca-bd_dom"/>
</dbReference>
<dbReference type="PROSITE" id="PS00022">
    <property type="entry name" value="EGF_1"/>
    <property type="match status" value="10"/>
</dbReference>
<dbReference type="InterPro" id="IPR000742">
    <property type="entry name" value="EGF"/>
</dbReference>
<dbReference type="InterPro" id="IPR000152">
    <property type="entry name" value="EGF-type_Asp/Asn_hydroxyl_site"/>
</dbReference>
<accession>A0ABQ8M537</accession>
<keyword evidence="3" id="KW-0677">Repeat</keyword>
<feature type="disulfide bond" evidence="5">
    <location>
        <begin position="719"/>
        <end position="728"/>
    </location>
</feature>
<feature type="domain" description="EGF-like" evidence="7">
    <location>
        <begin position="174"/>
        <end position="216"/>
    </location>
</feature>
<dbReference type="PROSITE" id="PS00010">
    <property type="entry name" value="ASX_HYDROXYL"/>
    <property type="match status" value="5"/>
</dbReference>
<dbReference type="InterPro" id="IPR018097">
    <property type="entry name" value="EGF_Ca-bd_CS"/>
</dbReference>
<feature type="domain" description="EGF-like" evidence="7">
    <location>
        <begin position="425"/>
        <end position="463"/>
    </location>
</feature>
<keyword evidence="2 6" id="KW-0732">Signal</keyword>
<dbReference type="Pfam" id="PF12661">
    <property type="entry name" value="hEGF"/>
    <property type="match status" value="2"/>
</dbReference>
<organism evidence="8 9">
    <name type="scientific">Labeo rohita</name>
    <name type="common">Indian major carp</name>
    <name type="synonym">Cyprinus rohita</name>
    <dbReference type="NCBI Taxonomy" id="84645"/>
    <lineage>
        <taxon>Eukaryota</taxon>
        <taxon>Metazoa</taxon>
        <taxon>Chordata</taxon>
        <taxon>Craniata</taxon>
        <taxon>Vertebrata</taxon>
        <taxon>Euteleostomi</taxon>
        <taxon>Actinopterygii</taxon>
        <taxon>Neopterygii</taxon>
        <taxon>Teleostei</taxon>
        <taxon>Ostariophysi</taxon>
        <taxon>Cypriniformes</taxon>
        <taxon>Cyprinidae</taxon>
        <taxon>Labeoninae</taxon>
        <taxon>Labeonini</taxon>
        <taxon>Labeo</taxon>
    </lineage>
</organism>
<name>A0ABQ8M537_LABRO</name>
<dbReference type="InterPro" id="IPR013032">
    <property type="entry name" value="EGF-like_CS"/>
</dbReference>
<feature type="signal peptide" evidence="6">
    <location>
        <begin position="1"/>
        <end position="23"/>
    </location>
</feature>
<keyword evidence="1 5" id="KW-0245">EGF-like domain</keyword>
<dbReference type="PROSITE" id="PS01187">
    <property type="entry name" value="EGF_CA"/>
    <property type="match status" value="4"/>
</dbReference>
<evidence type="ECO:0000313" key="9">
    <source>
        <dbReference type="Proteomes" id="UP000830375"/>
    </source>
</evidence>
<keyword evidence="4 5" id="KW-1015">Disulfide bond</keyword>
<evidence type="ECO:0000256" key="5">
    <source>
        <dbReference type="PROSITE-ProRule" id="PRU00076"/>
    </source>
</evidence>
<sequence>MRNPDLVIIGFLLSCVIDGTVYGQVTCRRATSHEWHTQAKNISVRWTLMENTCSSLTQCWNRQTETNGHLWITGPYHFPQLCPLEFQLGDVMFVSADRTLEQYGIHLINVSKEEFENCLILEPRNEQLVFANSISGTLQVESKWLTSGMNYFTVVHRGSSHLCRLGLRVALLVKPQQCQSSPLLRLCSGNGECRTTLKDDSFSCQCHKHFSGHYCENVDGCYEHPCSNGGTCLSKRTTYTDLPPYECLCPAPFTEALEAFLRDRWVSTALKSLDIKIAVKGAKKELVYKSHQLPTDVNVSQDMQASTYCERKRLLCDSNPCWNDGRCEETANGYVCTCPGGFTGLNCETTTEADSYCKSNGCQLDEACATDKLNSTCICIDPECLEQAEMCGTLPCLNGGICIVQNGQYHCRCRQGFSGKNCEEIIDFCKLLSINCLNEGLCLSLVGGYNCLCAPGWTGEFCQYLDNACLAYPNRCLNGATCISMSQPTAPPHYMCTCLPGYTGRYCEAEVNECDSSPCQHQGTCTDFVGYYKCACPSGYTGVDCEVDINACALPNVTCPPGTLCVDLPGDQLHICHTQCPRYLQPCANGGHCVLNNITSYSCVCAPGWTGPTCLVNINECVRHRCQNGATCVDEVGGYSCLCGYGYTGVHCELDIDFCSGHQCSEHAVCLDQQHNYTCHCMLGYEGTFCELETDECKSAPCANGATCIDLVAGYQCLCAPGFKGRTCSENMNECWSRPCLNGGTCIDLVNDYICICPLGQVSLEGTMLTGDGVVLEALISPVYWVVDVQQVG</sequence>
<evidence type="ECO:0000256" key="3">
    <source>
        <dbReference type="ARBA" id="ARBA00022737"/>
    </source>
</evidence>
<feature type="domain" description="EGF-like" evidence="7">
    <location>
        <begin position="312"/>
        <end position="348"/>
    </location>
</feature>
<dbReference type="Gene3D" id="2.10.25.10">
    <property type="entry name" value="Laminin"/>
    <property type="match status" value="12"/>
</dbReference>
<evidence type="ECO:0000256" key="4">
    <source>
        <dbReference type="ARBA" id="ARBA00023157"/>
    </source>
</evidence>
<feature type="domain" description="EGF-like" evidence="7">
    <location>
        <begin position="655"/>
        <end position="691"/>
    </location>
</feature>
<proteinExistence type="predicted"/>
<dbReference type="PROSITE" id="PS01186">
    <property type="entry name" value="EGF_2"/>
    <property type="match status" value="9"/>
</dbReference>
<feature type="domain" description="EGF-like" evidence="7">
    <location>
        <begin position="465"/>
        <end position="508"/>
    </location>
</feature>
<reference evidence="8 9" key="1">
    <citation type="submission" date="2022-01" db="EMBL/GenBank/DDBJ databases">
        <title>A high-quality chromosome-level genome assembly of rohu carp, Labeo rohita.</title>
        <authorList>
            <person name="Arick M.A. II"/>
            <person name="Hsu C.-Y."/>
            <person name="Magbanua Z."/>
            <person name="Pechanova O."/>
            <person name="Grover C."/>
            <person name="Miller E."/>
            <person name="Thrash A."/>
            <person name="Ezzel L."/>
            <person name="Alam S."/>
            <person name="Benzie J."/>
            <person name="Hamilton M."/>
            <person name="Karsi A."/>
            <person name="Lawrence M.L."/>
            <person name="Peterson D.G."/>
        </authorList>
    </citation>
    <scope>NUCLEOTIDE SEQUENCE [LARGE SCALE GENOMIC DNA]</scope>
    <source>
        <strain evidence="9">BAU-BD-2019</strain>
        <tissue evidence="8">Blood</tissue>
    </source>
</reference>
<gene>
    <name evidence="8" type="ORF">H4Q32_009465</name>
</gene>
<feature type="disulfide bond" evidence="5">
    <location>
        <begin position="605"/>
        <end position="614"/>
    </location>
</feature>
<comment type="caution">
    <text evidence="8">The sequence shown here is derived from an EMBL/GenBank/DDBJ whole genome shotgun (WGS) entry which is preliminary data.</text>
</comment>
<feature type="domain" description="EGF-like" evidence="7">
    <location>
        <begin position="577"/>
        <end position="615"/>
    </location>
</feature>
<dbReference type="PANTHER" id="PTHR24049">
    <property type="entry name" value="CRUMBS FAMILY MEMBER"/>
    <property type="match status" value="1"/>
</dbReference>
<evidence type="ECO:0000256" key="1">
    <source>
        <dbReference type="ARBA" id="ARBA00022536"/>
    </source>
</evidence>
<dbReference type="SMART" id="SM00179">
    <property type="entry name" value="EGF_CA"/>
    <property type="match status" value="11"/>
</dbReference>
<evidence type="ECO:0000256" key="6">
    <source>
        <dbReference type="SAM" id="SignalP"/>
    </source>
</evidence>
<feature type="domain" description="EGF-like" evidence="7">
    <location>
        <begin position="731"/>
        <end position="767"/>
    </location>
</feature>
<feature type="disulfide bond" evidence="5">
    <location>
        <begin position="338"/>
        <end position="347"/>
    </location>
</feature>
<feature type="disulfide bond" evidence="5">
    <location>
        <begin position="681"/>
        <end position="690"/>
    </location>
</feature>
<feature type="domain" description="EGF-like" evidence="7">
    <location>
        <begin position="617"/>
        <end position="653"/>
    </location>
</feature>
<feature type="disulfide bond" evidence="5">
    <location>
        <begin position="536"/>
        <end position="545"/>
    </location>
</feature>
<feature type="disulfide bond" evidence="5">
    <location>
        <begin position="498"/>
        <end position="507"/>
    </location>
</feature>
<dbReference type="PANTHER" id="PTHR24049:SF22">
    <property type="entry name" value="DROSOPHILA CRUMBS HOMOLOG"/>
    <property type="match status" value="1"/>
</dbReference>
<dbReference type="InterPro" id="IPR051022">
    <property type="entry name" value="Notch_Cell-Fate_Det"/>
</dbReference>
<protein>
    <recommendedName>
        <fullName evidence="7">EGF-like domain-containing protein</fullName>
    </recommendedName>
</protein>
<dbReference type="PRINTS" id="PR00010">
    <property type="entry name" value="EGFBLOOD"/>
</dbReference>
<dbReference type="Proteomes" id="UP000830375">
    <property type="component" value="Unassembled WGS sequence"/>
</dbReference>
<feature type="domain" description="EGF-like" evidence="7">
    <location>
        <begin position="693"/>
        <end position="729"/>
    </location>
</feature>
<keyword evidence="9" id="KW-1185">Reference proteome</keyword>
<dbReference type="SUPFAM" id="SSF57196">
    <property type="entry name" value="EGF/Laminin"/>
    <property type="match status" value="11"/>
</dbReference>
<feature type="domain" description="EGF-like" evidence="7">
    <location>
        <begin position="510"/>
        <end position="546"/>
    </location>
</feature>
<evidence type="ECO:0000313" key="8">
    <source>
        <dbReference type="EMBL" id="KAI2658010.1"/>
    </source>
</evidence>
<feature type="domain" description="EGF-like" evidence="7">
    <location>
        <begin position="217"/>
        <end position="259"/>
    </location>
</feature>
<evidence type="ECO:0000256" key="2">
    <source>
        <dbReference type="ARBA" id="ARBA00022729"/>
    </source>
</evidence>
<dbReference type="PROSITE" id="PS50026">
    <property type="entry name" value="EGF_3"/>
    <property type="match status" value="12"/>
</dbReference>
<evidence type="ECO:0000259" key="7">
    <source>
        <dbReference type="PROSITE" id="PS50026"/>
    </source>
</evidence>
<feature type="disulfide bond" evidence="5">
    <location>
        <begin position="187"/>
        <end position="204"/>
    </location>
</feature>
<feature type="disulfide bond" evidence="5">
    <location>
        <begin position="413"/>
        <end position="422"/>
    </location>
</feature>
<feature type="chain" id="PRO_5045397445" description="EGF-like domain-containing protein" evidence="6">
    <location>
        <begin position="24"/>
        <end position="793"/>
    </location>
</feature>
<comment type="caution">
    <text evidence="5">Lacks conserved residue(s) required for the propagation of feature annotation.</text>
</comment>
<feature type="domain" description="EGF-like" evidence="7">
    <location>
        <begin position="387"/>
        <end position="423"/>
    </location>
</feature>
<dbReference type="Pfam" id="PF00008">
    <property type="entry name" value="EGF"/>
    <property type="match status" value="9"/>
</dbReference>
<feature type="disulfide bond" evidence="5">
    <location>
        <begin position="453"/>
        <end position="462"/>
    </location>
</feature>
<feature type="disulfide bond" evidence="5">
    <location>
        <begin position="643"/>
        <end position="652"/>
    </location>
</feature>
<dbReference type="EMBL" id="JACTAM010000013">
    <property type="protein sequence ID" value="KAI2658010.1"/>
    <property type="molecule type" value="Genomic_DNA"/>
</dbReference>